<dbReference type="Gene3D" id="3.40.1610.10">
    <property type="entry name" value="CV3147-like domain"/>
    <property type="match status" value="1"/>
</dbReference>
<accession>A0ABX1SD44</accession>
<reference evidence="3 4" key="1">
    <citation type="submission" date="2020-04" db="EMBL/GenBank/DDBJ databases">
        <authorList>
            <person name="Klaysubun C."/>
            <person name="Duangmal K."/>
            <person name="Lipun K."/>
        </authorList>
    </citation>
    <scope>NUCLEOTIDE SEQUENCE [LARGE SCALE GENOMIC DNA]</scope>
    <source>
        <strain evidence="3 4">K10HN5</strain>
    </source>
</reference>
<comment type="caution">
    <text evidence="3">The sequence shown here is derived from an EMBL/GenBank/DDBJ whole genome shotgun (WGS) entry which is preliminary data.</text>
</comment>
<feature type="domain" description="S-Me-THD-like C-terminal" evidence="2">
    <location>
        <begin position="165"/>
        <end position="350"/>
    </location>
</feature>
<dbReference type="InterPro" id="IPR048350">
    <property type="entry name" value="S-Me-THD-like_C"/>
</dbReference>
<proteinExistence type="predicted"/>
<dbReference type="PROSITE" id="PS51257">
    <property type="entry name" value="PROKAR_LIPOPROTEIN"/>
    <property type="match status" value="1"/>
</dbReference>
<name>A0ABX1SD44_9PSEU</name>
<organism evidence="3 4">
    <name type="scientific">Pseudonocardia acidicola</name>
    <dbReference type="NCBI Taxonomy" id="2724939"/>
    <lineage>
        <taxon>Bacteria</taxon>
        <taxon>Bacillati</taxon>
        <taxon>Actinomycetota</taxon>
        <taxon>Actinomycetes</taxon>
        <taxon>Pseudonocardiales</taxon>
        <taxon>Pseudonocardiaceae</taxon>
        <taxon>Pseudonocardia</taxon>
    </lineage>
</organism>
<dbReference type="Gene3D" id="2.40.390.10">
    <property type="entry name" value="CV3147-like"/>
    <property type="match status" value="1"/>
</dbReference>
<sequence>MRIDQGNLPALSLGCTVFAGGGGGDPRIGELMAMEAIRELGPVEVKPLDAFGDDDLIMPCGMIGAPTVMVEKIPNGAEGRVIREAYERQFGRPVAAVMPFEMGGINGVLPVAWAAYAGLPLLDGDFMGRAFPELQMLTPHLYGIPGSPAVITDERLQTVVFNTRDNIWLEKLVRNCVASLGGSACGGLYPMTVGQARRPIIPGTVSRAVRMGEAIRRGGEEPIDSIAQVAPVIRLGQGKVVDIERRTSGGFVRGSALVEGLGADKGRLFRLEFQNENLVVLEDGEPLATVPDIITLLDMHTGHGIVTEGTRYGQRIEIVAFPSPPVWTTAEGLAAVGPRAFGYDFDFVSVVDRYA</sequence>
<dbReference type="InterPro" id="IPR010318">
    <property type="entry name" value="S-Me-THD_N"/>
</dbReference>
<dbReference type="RefSeq" id="WP_169381864.1">
    <property type="nucleotide sequence ID" value="NZ_JAAXLA010000022.1"/>
</dbReference>
<dbReference type="InterPro" id="IPR024071">
    <property type="entry name" value="S-Me-THD_C_sf"/>
</dbReference>
<gene>
    <name evidence="3" type="ORF">HF526_14025</name>
</gene>
<evidence type="ECO:0000313" key="3">
    <source>
        <dbReference type="EMBL" id="NMH98418.1"/>
    </source>
</evidence>
<dbReference type="Proteomes" id="UP000820669">
    <property type="component" value="Unassembled WGS sequence"/>
</dbReference>
<dbReference type="EMBL" id="JAAXLA010000022">
    <property type="protein sequence ID" value="NMH98418.1"/>
    <property type="molecule type" value="Genomic_DNA"/>
</dbReference>
<dbReference type="Pfam" id="PF06032">
    <property type="entry name" value="S-Me-THD_N"/>
    <property type="match status" value="1"/>
</dbReference>
<evidence type="ECO:0000313" key="4">
    <source>
        <dbReference type="Proteomes" id="UP000820669"/>
    </source>
</evidence>
<feature type="domain" description="S-Me-THD N-terminal" evidence="1">
    <location>
        <begin position="8"/>
        <end position="162"/>
    </location>
</feature>
<keyword evidence="4" id="KW-1185">Reference proteome</keyword>
<dbReference type="SUPFAM" id="SSF160991">
    <property type="entry name" value="CV3147-like"/>
    <property type="match status" value="1"/>
</dbReference>
<dbReference type="InterPro" id="IPR027479">
    <property type="entry name" value="S-Me-THD_N_sf"/>
</dbReference>
<dbReference type="Pfam" id="PF20906">
    <property type="entry name" value="S-Me-THD_C"/>
    <property type="match status" value="1"/>
</dbReference>
<evidence type="ECO:0000259" key="2">
    <source>
        <dbReference type="Pfam" id="PF20906"/>
    </source>
</evidence>
<evidence type="ECO:0000259" key="1">
    <source>
        <dbReference type="Pfam" id="PF06032"/>
    </source>
</evidence>
<protein>
    <submittedName>
        <fullName evidence="3">DUF917 domain-containing protein</fullName>
    </submittedName>
</protein>